<dbReference type="STRING" id="515622.bpr_I2090"/>
<feature type="transmembrane region" description="Helical" evidence="1">
    <location>
        <begin position="69"/>
        <end position="87"/>
    </location>
</feature>
<keyword evidence="1" id="KW-0812">Transmembrane</keyword>
<feature type="transmembrane region" description="Helical" evidence="1">
    <location>
        <begin position="35"/>
        <end position="57"/>
    </location>
</feature>
<dbReference type="HOGENOM" id="CLU_1259493_0_0_9"/>
<reference evidence="2 3" key="1">
    <citation type="journal article" date="2010" name="PLoS ONE">
        <title>The glycobiome of the rumen bacterium Butyrivibrio proteoclasticus B316(T) highlights adaptation to a polysaccharide-rich environment.</title>
        <authorList>
            <person name="Kelly W.J."/>
            <person name="Leahy S.C."/>
            <person name="Altermann E."/>
            <person name="Yeoman C.J."/>
            <person name="Dunne J.C."/>
            <person name="Kong Z."/>
            <person name="Pacheco D.M."/>
            <person name="Li D."/>
            <person name="Noel S.J."/>
            <person name="Moon C.D."/>
            <person name="Cookson A.L."/>
            <person name="Attwood G.T."/>
        </authorList>
    </citation>
    <scope>NUCLEOTIDE SEQUENCE [LARGE SCALE GENOMIC DNA]</scope>
    <source>
        <strain evidence="3">ATCC 51982 / DSM 14932 / B316</strain>
    </source>
</reference>
<feature type="transmembrane region" description="Helical" evidence="1">
    <location>
        <begin position="168"/>
        <end position="186"/>
    </location>
</feature>
<sequence length="219" mass="23881">MLHLTTLIALIATLELLLAAALLKRYIRTKRPLTLCVLLICLGLFIDAFLIAIGAPAGGLSENVSRLRFIAHGALIPLLLPICGYGLKAKPVTMKILWGFTAVVMALGLAHAFAINLDVTEYSGVLRHTMAGSSPAWARIVSSALSFGTVFPLIICGIIVWIRQKTPYLFLSGLLMFVFAGLGPAIGRFDLIFFISMFGELFMIAFAFLYIIHDEKINP</sequence>
<evidence type="ECO:0000313" key="2">
    <source>
        <dbReference type="EMBL" id="ADL34823.1"/>
    </source>
</evidence>
<keyword evidence="1" id="KW-1133">Transmembrane helix</keyword>
<protein>
    <submittedName>
        <fullName evidence="2">Uncharacterized protein</fullName>
    </submittedName>
</protein>
<organism evidence="2 3">
    <name type="scientific">Butyrivibrio proteoclasticus (strain ATCC 51982 / DSM 14932 / B316)</name>
    <name type="common">Clostridium proteoclasticum</name>
    <dbReference type="NCBI Taxonomy" id="515622"/>
    <lineage>
        <taxon>Bacteria</taxon>
        <taxon>Bacillati</taxon>
        <taxon>Bacillota</taxon>
        <taxon>Clostridia</taxon>
        <taxon>Lachnospirales</taxon>
        <taxon>Lachnospiraceae</taxon>
        <taxon>Butyrivibrio</taxon>
    </lineage>
</organism>
<evidence type="ECO:0000313" key="3">
    <source>
        <dbReference type="Proteomes" id="UP000001299"/>
    </source>
</evidence>
<feature type="transmembrane region" description="Helical" evidence="1">
    <location>
        <begin position="192"/>
        <end position="212"/>
    </location>
</feature>
<proteinExistence type="predicted"/>
<dbReference type="RefSeq" id="WP_013281477.1">
    <property type="nucleotide sequence ID" value="NC_014387.1"/>
</dbReference>
<dbReference type="EMBL" id="CP001810">
    <property type="protein sequence ID" value="ADL34823.1"/>
    <property type="molecule type" value="Genomic_DNA"/>
</dbReference>
<accession>E0RVH4</accession>
<dbReference type="Proteomes" id="UP000001299">
    <property type="component" value="Chromosome 1"/>
</dbReference>
<dbReference type="KEGG" id="bpb:bpr_I2090"/>
<evidence type="ECO:0000256" key="1">
    <source>
        <dbReference type="SAM" id="Phobius"/>
    </source>
</evidence>
<feature type="transmembrane region" description="Helical" evidence="1">
    <location>
        <begin position="96"/>
        <end position="117"/>
    </location>
</feature>
<gene>
    <name evidence="2" type="ordered locus">bpr_I2090</name>
</gene>
<keyword evidence="3" id="KW-1185">Reference proteome</keyword>
<dbReference type="eggNOG" id="ENOG5031615">
    <property type="taxonomic scope" value="Bacteria"/>
</dbReference>
<feature type="transmembrane region" description="Helical" evidence="1">
    <location>
        <begin position="137"/>
        <end position="161"/>
    </location>
</feature>
<keyword evidence="1" id="KW-0472">Membrane</keyword>
<feature type="transmembrane region" description="Helical" evidence="1">
    <location>
        <begin position="6"/>
        <end position="23"/>
    </location>
</feature>
<dbReference type="AlphaFoldDB" id="E0RVH4"/>
<name>E0RVH4_BUTPB</name>